<sequence length="80" mass="9574">MTREEVLRTLMEIEETVGQIEKEMKKRVTILHKAHCNRLWRKKELILERIEHLEEGANYLLSAPSSYKMVQSFKVTYEPL</sequence>
<evidence type="ECO:0000313" key="1">
    <source>
        <dbReference type="EMBL" id="WXB91775.1"/>
    </source>
</evidence>
<reference evidence="1 2" key="1">
    <citation type="submission" date="2024-02" db="EMBL/GenBank/DDBJ databases">
        <title>Seven novel Bacillus-like species.</title>
        <authorList>
            <person name="Liu G."/>
        </authorList>
    </citation>
    <scope>NUCLEOTIDE SEQUENCE [LARGE SCALE GENOMIC DNA]</scope>
    <source>
        <strain evidence="1 2">FJAT-52991</strain>
    </source>
</reference>
<gene>
    <name evidence="1" type="ORF">WDJ61_10900</name>
</gene>
<dbReference type="RefSeq" id="WP_338749600.1">
    <property type="nucleotide sequence ID" value="NZ_CP147404.1"/>
</dbReference>
<protein>
    <submittedName>
        <fullName evidence="1">Uncharacterized protein</fullName>
    </submittedName>
</protein>
<dbReference type="Proteomes" id="UP001387364">
    <property type="component" value="Chromosome"/>
</dbReference>
<name>A0ABZ2N314_9BACI</name>
<keyword evidence="2" id="KW-1185">Reference proteome</keyword>
<dbReference type="EMBL" id="CP147404">
    <property type="protein sequence ID" value="WXB91775.1"/>
    <property type="molecule type" value="Genomic_DNA"/>
</dbReference>
<evidence type="ECO:0000313" key="2">
    <source>
        <dbReference type="Proteomes" id="UP001387364"/>
    </source>
</evidence>
<proteinExistence type="predicted"/>
<accession>A0ABZ2N314</accession>
<organism evidence="1 2">
    <name type="scientific">Bacillus kandeliae</name>
    <dbReference type="NCBI Taxonomy" id="3129297"/>
    <lineage>
        <taxon>Bacteria</taxon>
        <taxon>Bacillati</taxon>
        <taxon>Bacillota</taxon>
        <taxon>Bacilli</taxon>
        <taxon>Bacillales</taxon>
        <taxon>Bacillaceae</taxon>
        <taxon>Bacillus</taxon>
    </lineage>
</organism>